<dbReference type="RefSeq" id="WP_123648186.1">
    <property type="nucleotide sequence ID" value="NZ_RCTY01000036.1"/>
</dbReference>
<evidence type="ECO:0000313" key="10">
    <source>
        <dbReference type="Proteomes" id="UP000275910"/>
    </source>
</evidence>
<dbReference type="EMBL" id="RCTY01000036">
    <property type="protein sequence ID" value="ROU06263.1"/>
    <property type="molecule type" value="Genomic_DNA"/>
</dbReference>
<comment type="similarity">
    <text evidence="2 7">Belongs to the MgtC/SapB family.</text>
</comment>
<comment type="caution">
    <text evidence="9">The sequence shown here is derived from an EMBL/GenBank/DDBJ whole genome shotgun (WGS) entry which is preliminary data.</text>
</comment>
<protein>
    <recommendedName>
        <fullName evidence="7">Protein MgtC</fullName>
    </recommendedName>
</protein>
<evidence type="ECO:0000256" key="3">
    <source>
        <dbReference type="ARBA" id="ARBA00022475"/>
    </source>
</evidence>
<feature type="transmembrane region" description="Helical" evidence="7">
    <location>
        <begin position="41"/>
        <end position="63"/>
    </location>
</feature>
<dbReference type="PANTHER" id="PTHR33778">
    <property type="entry name" value="PROTEIN MGTC"/>
    <property type="match status" value="1"/>
</dbReference>
<evidence type="ECO:0000256" key="6">
    <source>
        <dbReference type="ARBA" id="ARBA00023136"/>
    </source>
</evidence>
<evidence type="ECO:0000256" key="4">
    <source>
        <dbReference type="ARBA" id="ARBA00022692"/>
    </source>
</evidence>
<proteinExistence type="inferred from homology"/>
<name>A0A3N2RFM1_LYSEN</name>
<keyword evidence="4 7" id="KW-0812">Transmembrane</keyword>
<keyword evidence="6 7" id="KW-0472">Membrane</keyword>
<evidence type="ECO:0000256" key="1">
    <source>
        <dbReference type="ARBA" id="ARBA00004651"/>
    </source>
</evidence>
<evidence type="ECO:0000256" key="7">
    <source>
        <dbReference type="RuleBase" id="RU365041"/>
    </source>
</evidence>
<evidence type="ECO:0000256" key="2">
    <source>
        <dbReference type="ARBA" id="ARBA00009298"/>
    </source>
</evidence>
<keyword evidence="5 7" id="KW-1133">Transmembrane helix</keyword>
<evidence type="ECO:0000256" key="5">
    <source>
        <dbReference type="ARBA" id="ARBA00022989"/>
    </source>
</evidence>
<evidence type="ECO:0000313" key="9">
    <source>
        <dbReference type="EMBL" id="ROU06263.1"/>
    </source>
</evidence>
<accession>A0A3N2RFM1</accession>
<dbReference type="GO" id="GO:0005886">
    <property type="term" value="C:plasma membrane"/>
    <property type="evidence" value="ECO:0007669"/>
    <property type="project" value="UniProtKB-SubCell"/>
</dbReference>
<dbReference type="InterPro" id="IPR003416">
    <property type="entry name" value="MgtC/SapB/SrpB/YhiD_fam"/>
</dbReference>
<evidence type="ECO:0000259" key="8">
    <source>
        <dbReference type="Pfam" id="PF02308"/>
    </source>
</evidence>
<dbReference type="PRINTS" id="PR01837">
    <property type="entry name" value="MGTCSAPBPROT"/>
</dbReference>
<comment type="caution">
    <text evidence="7">Lacks conserved residue(s) required for the propagation of feature annotation.</text>
</comment>
<organism evidence="9 10">
    <name type="scientific">Lysobacter enzymogenes</name>
    <dbReference type="NCBI Taxonomy" id="69"/>
    <lineage>
        <taxon>Bacteria</taxon>
        <taxon>Pseudomonadati</taxon>
        <taxon>Pseudomonadota</taxon>
        <taxon>Gammaproteobacteria</taxon>
        <taxon>Lysobacterales</taxon>
        <taxon>Lysobacteraceae</taxon>
        <taxon>Lysobacter</taxon>
    </lineage>
</organism>
<feature type="domain" description="MgtC/SapB/SrpB/YhiD N-terminal" evidence="8">
    <location>
        <begin position="6"/>
        <end position="119"/>
    </location>
</feature>
<reference evidence="9 10" key="1">
    <citation type="submission" date="2018-10" db="EMBL/GenBank/DDBJ databases">
        <title>The genome of Lysobacter enzymogenes OH11.</title>
        <authorList>
            <person name="Liu F."/>
            <person name="Zhao Y."/>
            <person name="Qian G."/>
            <person name="Chen Y."/>
            <person name="Xu H."/>
        </authorList>
    </citation>
    <scope>NUCLEOTIDE SEQUENCE [LARGE SCALE GENOMIC DNA]</scope>
    <source>
        <strain evidence="9 10">OH11</strain>
    </source>
</reference>
<sequence length="211" mass="22561">MFNASAALFLGWLVGYERYLHGRASGSQVYCLVCTASCALATVFGAGSNVAGSILTGIGFLGAGIIVKSGVSIRGLTTAALVWSSSAMGILIGLGHLEAAAFLALLFIVCAAVIPKLEHRLPAQKALAVEIDYCPGAAPAPEVVRDFLSVHGLSIHAESLSVRYEDGRYRLEFMIVADFRQDERTLISTISMELQRIPRLDRFSIARTTRA</sequence>
<dbReference type="Pfam" id="PF02308">
    <property type="entry name" value="MgtC"/>
    <property type="match status" value="1"/>
</dbReference>
<gene>
    <name evidence="9" type="ORF">D9T17_15075</name>
</gene>
<keyword evidence="3" id="KW-1003">Cell membrane</keyword>
<comment type="subcellular location">
    <subcellularLocation>
        <location evidence="7">Cell inner membrane</location>
        <topology evidence="7">Multi-pass membrane protein</topology>
    </subcellularLocation>
    <subcellularLocation>
        <location evidence="1">Cell membrane</location>
        <topology evidence="1">Multi-pass membrane protein</topology>
    </subcellularLocation>
</comment>
<dbReference type="PANTHER" id="PTHR33778:SF1">
    <property type="entry name" value="MAGNESIUM TRANSPORTER YHID-RELATED"/>
    <property type="match status" value="1"/>
</dbReference>
<dbReference type="Proteomes" id="UP000275910">
    <property type="component" value="Unassembled WGS sequence"/>
</dbReference>
<dbReference type="AlphaFoldDB" id="A0A3N2RFM1"/>
<keyword evidence="7" id="KW-0997">Cell inner membrane</keyword>
<dbReference type="InterPro" id="IPR049177">
    <property type="entry name" value="MgtC_SapB_SrpB_YhiD_N"/>
</dbReference>